<dbReference type="RefSeq" id="WP_345493189.1">
    <property type="nucleotide sequence ID" value="NZ_BAABJM010000001.1"/>
</dbReference>
<feature type="compositionally biased region" description="Polar residues" evidence="1">
    <location>
        <begin position="26"/>
        <end position="44"/>
    </location>
</feature>
<evidence type="ECO:0000256" key="2">
    <source>
        <dbReference type="SAM" id="SignalP"/>
    </source>
</evidence>
<evidence type="ECO:0000313" key="4">
    <source>
        <dbReference type="EMBL" id="GAA5042753.1"/>
    </source>
</evidence>
<evidence type="ECO:0000256" key="1">
    <source>
        <dbReference type="SAM" id="MobiDB-lite"/>
    </source>
</evidence>
<proteinExistence type="predicted"/>
<feature type="chain" id="PRO_5046376314" description="AMIN-like domain-containing protein" evidence="2">
    <location>
        <begin position="20"/>
        <end position="197"/>
    </location>
</feature>
<dbReference type="Proteomes" id="UP001500603">
    <property type="component" value="Unassembled WGS sequence"/>
</dbReference>
<dbReference type="InterPro" id="IPR056303">
    <property type="entry name" value="AMIN-like"/>
</dbReference>
<dbReference type="Pfam" id="PF24837">
    <property type="entry name" value="AMIN-like"/>
    <property type="match status" value="1"/>
</dbReference>
<accession>A0ABP9JRS7</accession>
<protein>
    <recommendedName>
        <fullName evidence="3">AMIN-like domain-containing protein</fullName>
    </recommendedName>
</protein>
<keyword evidence="2" id="KW-0732">Signal</keyword>
<comment type="caution">
    <text evidence="4">The sequence shown here is derived from an EMBL/GenBank/DDBJ whole genome shotgun (WGS) entry which is preliminary data.</text>
</comment>
<sequence>MRKATVSTAVSALVLTATAALLTSCGEQRTPTEAPTPSTTQSGTLAEAPPTPRDALTKRGDASPGAGLTVSNIEVGAHPGFDRVVYELGGTGVPGWVVQYTDQATQDGSGRPVDVAGRSVLEVRILGSAYPFDSGVEPYSGPDPATGADASTVAGVYRNTVFEGTTQSFIGIEGDRPGFSVSTLADPTRLVIDVATE</sequence>
<reference evidence="5" key="1">
    <citation type="journal article" date="2019" name="Int. J. Syst. Evol. Microbiol.">
        <title>The Global Catalogue of Microorganisms (GCM) 10K type strain sequencing project: providing services to taxonomists for standard genome sequencing and annotation.</title>
        <authorList>
            <consortium name="The Broad Institute Genomics Platform"/>
            <consortium name="The Broad Institute Genome Sequencing Center for Infectious Disease"/>
            <person name="Wu L."/>
            <person name="Ma J."/>
        </authorList>
    </citation>
    <scope>NUCLEOTIDE SEQUENCE [LARGE SCALE GENOMIC DNA]</scope>
    <source>
        <strain evidence="5">JCM 18298</strain>
    </source>
</reference>
<evidence type="ECO:0000259" key="3">
    <source>
        <dbReference type="Pfam" id="PF24837"/>
    </source>
</evidence>
<gene>
    <name evidence="4" type="ORF">GCM10023318_03460</name>
</gene>
<dbReference type="EMBL" id="BAABJM010000001">
    <property type="protein sequence ID" value="GAA5042753.1"/>
    <property type="molecule type" value="Genomic_DNA"/>
</dbReference>
<feature type="domain" description="AMIN-like" evidence="3">
    <location>
        <begin position="69"/>
        <end position="195"/>
    </location>
</feature>
<feature type="region of interest" description="Disordered" evidence="1">
    <location>
        <begin position="26"/>
        <end position="65"/>
    </location>
</feature>
<dbReference type="PROSITE" id="PS51257">
    <property type="entry name" value="PROKAR_LIPOPROTEIN"/>
    <property type="match status" value="1"/>
</dbReference>
<organism evidence="4 5">
    <name type="scientific">Nocardia callitridis</name>
    <dbReference type="NCBI Taxonomy" id="648753"/>
    <lineage>
        <taxon>Bacteria</taxon>
        <taxon>Bacillati</taxon>
        <taxon>Actinomycetota</taxon>
        <taxon>Actinomycetes</taxon>
        <taxon>Mycobacteriales</taxon>
        <taxon>Nocardiaceae</taxon>
        <taxon>Nocardia</taxon>
    </lineage>
</organism>
<evidence type="ECO:0000313" key="5">
    <source>
        <dbReference type="Proteomes" id="UP001500603"/>
    </source>
</evidence>
<feature type="signal peptide" evidence="2">
    <location>
        <begin position="1"/>
        <end position="19"/>
    </location>
</feature>
<name>A0ABP9JRS7_9NOCA</name>
<keyword evidence="5" id="KW-1185">Reference proteome</keyword>